<dbReference type="GO" id="GO:0015159">
    <property type="term" value="F:polysaccharide transmembrane transporter activity"/>
    <property type="evidence" value="ECO:0007669"/>
    <property type="project" value="InterPro"/>
</dbReference>
<dbReference type="KEGG" id="ftj:FTUN_5163"/>
<dbReference type="InterPro" id="IPR049712">
    <property type="entry name" value="Poly_export"/>
</dbReference>
<dbReference type="AlphaFoldDB" id="A0A6M5YU57"/>
<keyword evidence="3" id="KW-1185">Reference proteome</keyword>
<sequence>MLVAGCSNTQFLKRTCPQPTDPKSAAETPAPSTAYQVGCPDVLEVAFRDRPDWHAVAVVDVDGRLPLAQPGNPRVDGRTLQQIRDDLAALAGCSPDGVSVQLAAARSARVIVYGPVRGRARAVPYQGPEPVLDFLKRVGGLPPGSKLNQVYVVRPNVAVSARPQVFPVNVGAVLVDGDPRTNVPLQPDDQVYVGETKQSSLSRLLPDWLGTVYRRVTGLLPDDWWPFGKAQKPGEEPPPLFPKFGRSLDD</sequence>
<name>A0A6M5YU57_9BACT</name>
<accession>A0A6M5YU57</accession>
<gene>
    <name evidence="2" type="ORF">FTUN_5163</name>
</gene>
<dbReference type="EMBL" id="CP053452">
    <property type="protein sequence ID" value="QJW97588.1"/>
    <property type="molecule type" value="Genomic_DNA"/>
</dbReference>
<proteinExistence type="predicted"/>
<evidence type="ECO:0000313" key="3">
    <source>
        <dbReference type="Proteomes" id="UP000503447"/>
    </source>
</evidence>
<dbReference type="PANTHER" id="PTHR33619">
    <property type="entry name" value="POLYSACCHARIDE EXPORT PROTEIN GFCE-RELATED"/>
    <property type="match status" value="1"/>
</dbReference>
<reference evidence="3" key="1">
    <citation type="submission" date="2020-05" db="EMBL/GenBank/DDBJ databases">
        <title>Frigoriglobus tundricola gen. nov., sp. nov., a psychrotolerant cellulolytic planctomycete of the family Gemmataceae with two divergent copies of 16S rRNA gene.</title>
        <authorList>
            <person name="Kulichevskaya I.S."/>
            <person name="Ivanova A.A."/>
            <person name="Naumoff D.G."/>
            <person name="Beletsky A.V."/>
            <person name="Rijpstra W.I.C."/>
            <person name="Sinninghe Damste J.S."/>
            <person name="Mardanov A.V."/>
            <person name="Ravin N.V."/>
            <person name="Dedysh S.N."/>
        </authorList>
    </citation>
    <scope>NUCLEOTIDE SEQUENCE [LARGE SCALE GENOMIC DNA]</scope>
    <source>
        <strain evidence="3">PL17</strain>
    </source>
</reference>
<feature type="region of interest" description="Disordered" evidence="1">
    <location>
        <begin position="228"/>
        <end position="250"/>
    </location>
</feature>
<evidence type="ECO:0000256" key="1">
    <source>
        <dbReference type="SAM" id="MobiDB-lite"/>
    </source>
</evidence>
<protein>
    <recommendedName>
        <fullName evidence="4">Soluble ligand binding domain-containing protein</fullName>
    </recommendedName>
</protein>
<evidence type="ECO:0000313" key="2">
    <source>
        <dbReference type="EMBL" id="QJW97588.1"/>
    </source>
</evidence>
<dbReference type="Gene3D" id="3.10.560.10">
    <property type="entry name" value="Outer membrane lipoprotein wza domain like"/>
    <property type="match status" value="1"/>
</dbReference>
<organism evidence="2 3">
    <name type="scientific">Frigoriglobus tundricola</name>
    <dbReference type="NCBI Taxonomy" id="2774151"/>
    <lineage>
        <taxon>Bacteria</taxon>
        <taxon>Pseudomonadati</taxon>
        <taxon>Planctomycetota</taxon>
        <taxon>Planctomycetia</taxon>
        <taxon>Gemmatales</taxon>
        <taxon>Gemmataceae</taxon>
        <taxon>Frigoriglobus</taxon>
    </lineage>
</organism>
<dbReference type="Proteomes" id="UP000503447">
    <property type="component" value="Chromosome"/>
</dbReference>
<evidence type="ECO:0008006" key="4">
    <source>
        <dbReference type="Google" id="ProtNLM"/>
    </source>
</evidence>
<dbReference type="PANTHER" id="PTHR33619:SF3">
    <property type="entry name" value="POLYSACCHARIDE EXPORT PROTEIN GFCE-RELATED"/>
    <property type="match status" value="1"/>
</dbReference>